<dbReference type="EMBL" id="CAFZ01000039">
    <property type="protein sequence ID" value="CCA68737.1"/>
    <property type="molecule type" value="Genomic_DNA"/>
</dbReference>
<feature type="region of interest" description="Disordered" evidence="1">
    <location>
        <begin position="1192"/>
        <end position="1211"/>
    </location>
</feature>
<evidence type="ECO:0008006" key="4">
    <source>
        <dbReference type="Google" id="ProtNLM"/>
    </source>
</evidence>
<reference evidence="2 3" key="1">
    <citation type="journal article" date="2011" name="PLoS Pathog.">
        <title>Endophytic Life Strategies Decoded by Genome and Transcriptome Analyses of the Mutualistic Root Symbiont Piriformospora indica.</title>
        <authorList>
            <person name="Zuccaro A."/>
            <person name="Lahrmann U."/>
            <person name="Guldener U."/>
            <person name="Langen G."/>
            <person name="Pfiffi S."/>
            <person name="Biedenkopf D."/>
            <person name="Wong P."/>
            <person name="Samans B."/>
            <person name="Grimm C."/>
            <person name="Basiewicz M."/>
            <person name="Murat C."/>
            <person name="Martin F."/>
            <person name="Kogel K.H."/>
        </authorList>
    </citation>
    <scope>NUCLEOTIDE SEQUENCE [LARGE SCALE GENOMIC DNA]</scope>
    <source>
        <strain evidence="2 3">DSM 11827</strain>
    </source>
</reference>
<feature type="region of interest" description="Disordered" evidence="1">
    <location>
        <begin position="302"/>
        <end position="321"/>
    </location>
</feature>
<evidence type="ECO:0000256" key="1">
    <source>
        <dbReference type="SAM" id="MobiDB-lite"/>
    </source>
</evidence>
<feature type="region of interest" description="Disordered" evidence="1">
    <location>
        <begin position="377"/>
        <end position="396"/>
    </location>
</feature>
<dbReference type="GO" id="GO:0019005">
    <property type="term" value="C:SCF ubiquitin ligase complex"/>
    <property type="evidence" value="ECO:0007669"/>
    <property type="project" value="TreeGrafter"/>
</dbReference>
<feature type="compositionally biased region" description="Basic and acidic residues" evidence="1">
    <location>
        <begin position="502"/>
        <end position="522"/>
    </location>
</feature>
<dbReference type="SMART" id="SM00367">
    <property type="entry name" value="LRR_CC"/>
    <property type="match status" value="6"/>
</dbReference>
<feature type="compositionally biased region" description="Polar residues" evidence="1">
    <location>
        <begin position="378"/>
        <end position="392"/>
    </location>
</feature>
<dbReference type="AlphaFoldDB" id="G4TBS1"/>
<dbReference type="GO" id="GO:0031146">
    <property type="term" value="P:SCF-dependent proteasomal ubiquitin-dependent protein catabolic process"/>
    <property type="evidence" value="ECO:0007669"/>
    <property type="project" value="TreeGrafter"/>
</dbReference>
<keyword evidence="3" id="KW-1185">Reference proteome</keyword>
<accession>G4TBS1</accession>
<feature type="region of interest" description="Disordered" evidence="1">
    <location>
        <begin position="981"/>
        <end position="1001"/>
    </location>
</feature>
<dbReference type="Proteomes" id="UP000007148">
    <property type="component" value="Unassembled WGS sequence"/>
</dbReference>
<feature type="compositionally biased region" description="Low complexity" evidence="1">
    <location>
        <begin position="482"/>
        <end position="501"/>
    </location>
</feature>
<dbReference type="Gene3D" id="3.80.10.10">
    <property type="entry name" value="Ribonuclease Inhibitor"/>
    <property type="match status" value="2"/>
</dbReference>
<comment type="caution">
    <text evidence="2">The sequence shown here is derived from an EMBL/GenBank/DDBJ whole genome shotgun (WGS) entry which is preliminary data.</text>
</comment>
<feature type="compositionally biased region" description="Polar residues" evidence="1">
    <location>
        <begin position="445"/>
        <end position="467"/>
    </location>
</feature>
<dbReference type="PANTHER" id="PTHR13318">
    <property type="entry name" value="PARTNER OF PAIRED, ISOFORM B-RELATED"/>
    <property type="match status" value="1"/>
</dbReference>
<dbReference type="InterPro" id="IPR032675">
    <property type="entry name" value="LRR_dom_sf"/>
</dbReference>
<dbReference type="OrthoDB" id="550575at2759"/>
<evidence type="ECO:0000313" key="2">
    <source>
        <dbReference type="EMBL" id="CCA68737.1"/>
    </source>
</evidence>
<feature type="region of interest" description="Disordered" evidence="1">
    <location>
        <begin position="196"/>
        <end position="219"/>
    </location>
</feature>
<sequence length="1211" mass="131959">MSTQDGPQGLENEEMTMILSNSPVLGSISSIEPLVGGELDGSHRSHAVGDKPSRGYEWETTEYGFGMGMSTLAELNAFANDPFTVPLSALVNDYGLEHLQREGHSTAVSHTSSAISRPLAIGTSATAKDARWSAEPSSPVPFVSSPCSSVGSSTNQRGIRIVTGLPSANGKAVERRPPLASLDSACSYDSYTTGFNTPATSFPGDDEERSVRDRKGKGRATTQVAALVDSPPFSPSIGNQAPIPCTSVASTSSMPVGLLSNMTSTSPDGLGHYSPDVADLLRIPPFELERKEFDWNEFKRSLGHNNDDPSSSSASTAAKQAEPFVPVVTGLGLDLTPSNSRLYGPQELIRQRPQSLYFPSHELTSPTTIVQAPRPTHMTLQNTGSTTAVTRSTNRRHTISLYDPAASLAAQRYVLPPNRRVQPNAVEGGDSEPGTSSRHRPHSISIDTNGDRSSSIRSLPYSANQSPKLRKQKFSSWIKGKSPTISRTSSIGPSSPSTTTRQVEETKDASSRPRKLYKEKGRAQSVPSPFPYTVTRESILHTDTLAISPTLEESDVVAQVITPAVEEPIVSLFDTVLPRETKLWILAQLVVLHQEDFEKRLQKGVWSTAHANSERWVGKEAGMRNLIKLSRVSKSWLSLALDGQLWQSFDLTSFPGLSSSLLLKIAQCAGSFVQTLNLRGHSQIKPSSLLALSSALCSVSNPTGGLIALDRPLTTTQLTTINLVGCSALTTQSLRFLLFRSPGVQHLHLRGLDCVTNSTLIDDIGPHCHMLVTLDIRRCTHVRGIALASFAIRCLDRMIATNRSSPLKNLKASGLRGFNTEVLRLLGRAFPLLQVLDLSYCRDVSDDGFAAFVEWPALSGPPSVFQSPMEIPEEERWTLFHKSVELTSREAGLDPADPSKHWRRVTSLRHLNVSGCRRVSDKMCTAIAHGVPQLEFLEMAAVSSEVKDDGLLRLFKTTSKIRKIDLEDAADITDAVLDCLVPTPRTPPDNETVATKDEEPQPGEMLEHLVISYAGLISPAAMGRVVKGCKRLRVLEADNTRITGSVIRDFVSRRRHREKGLLLSETSGNPMEQPGSEIIAIDCRGVSEECIRDVQAYTRPRRGWRGWEARELGYEDQRSVGVMDPLTGDVCGSLIGQDECDPHRVVVKSFHGWVSVDAVAEQRTKLKRGSGMPGKGDIPRWLTHWSLGRRAGLGSNAGTPEEREDRGCVVQ</sequence>
<name>G4TBS1_SERID</name>
<evidence type="ECO:0000313" key="3">
    <source>
        <dbReference type="Proteomes" id="UP000007148"/>
    </source>
</evidence>
<dbReference type="SUPFAM" id="SSF52047">
    <property type="entry name" value="RNI-like"/>
    <property type="match status" value="1"/>
</dbReference>
<gene>
    <name evidence="2" type="ORF">PIIN_02601</name>
</gene>
<dbReference type="InterPro" id="IPR006553">
    <property type="entry name" value="Leu-rich_rpt_Cys-con_subtyp"/>
</dbReference>
<dbReference type="STRING" id="1109443.G4TBS1"/>
<proteinExistence type="predicted"/>
<dbReference type="eggNOG" id="KOG4341">
    <property type="taxonomic scope" value="Eukaryota"/>
</dbReference>
<organism evidence="2 3">
    <name type="scientific">Serendipita indica (strain DSM 11827)</name>
    <name type="common">Root endophyte fungus</name>
    <name type="synonym">Piriformospora indica</name>
    <dbReference type="NCBI Taxonomy" id="1109443"/>
    <lineage>
        <taxon>Eukaryota</taxon>
        <taxon>Fungi</taxon>
        <taxon>Dikarya</taxon>
        <taxon>Basidiomycota</taxon>
        <taxon>Agaricomycotina</taxon>
        <taxon>Agaricomycetes</taxon>
        <taxon>Sebacinales</taxon>
        <taxon>Serendipitaceae</taxon>
        <taxon>Serendipita</taxon>
    </lineage>
</organism>
<dbReference type="HOGENOM" id="CLU_008641_0_0_1"/>
<feature type="region of interest" description="Disordered" evidence="1">
    <location>
        <begin position="413"/>
        <end position="528"/>
    </location>
</feature>
<feature type="compositionally biased region" description="Basic and acidic residues" evidence="1">
    <location>
        <begin position="1200"/>
        <end position="1211"/>
    </location>
</feature>
<dbReference type="InParanoid" id="G4TBS1"/>
<protein>
    <recommendedName>
        <fullName evidence="4">F-box domain-containing protein</fullName>
    </recommendedName>
</protein>